<dbReference type="InterPro" id="IPR011990">
    <property type="entry name" value="TPR-like_helical_dom_sf"/>
</dbReference>
<dbReference type="GO" id="GO:0052621">
    <property type="term" value="F:diguanylate cyclase activity"/>
    <property type="evidence" value="ECO:0007669"/>
    <property type="project" value="UniProtKB-EC"/>
</dbReference>
<dbReference type="SMART" id="SM00267">
    <property type="entry name" value="GGDEF"/>
    <property type="match status" value="1"/>
</dbReference>
<dbReference type="InterPro" id="IPR000160">
    <property type="entry name" value="GGDEF_dom"/>
</dbReference>
<keyword evidence="3" id="KW-0812">Transmembrane</keyword>
<feature type="domain" description="GGDEF" evidence="4">
    <location>
        <begin position="495"/>
        <end position="630"/>
    </location>
</feature>
<dbReference type="KEGG" id="lsd:EMK97_15370"/>
<dbReference type="RefSeq" id="WP_130603671.1">
    <property type="nucleotide sequence ID" value="NZ_CP034759.1"/>
</dbReference>
<reference evidence="5 6" key="1">
    <citation type="submission" date="2018-12" db="EMBL/GenBank/DDBJ databases">
        <title>Complete genome of Litorilituus sediminis.</title>
        <authorList>
            <person name="Liu A."/>
            <person name="Rong J."/>
        </authorList>
    </citation>
    <scope>NUCLEOTIDE SEQUENCE [LARGE SCALE GENOMIC DNA]</scope>
    <source>
        <strain evidence="5 6">JCM 17549</strain>
    </source>
</reference>
<protein>
    <recommendedName>
        <fullName evidence="2">diguanylate cyclase</fullName>
        <ecNumber evidence="2">2.7.7.65</ecNumber>
    </recommendedName>
</protein>
<dbReference type="PANTHER" id="PTHR45138">
    <property type="entry name" value="REGULATORY COMPONENTS OF SENSORY TRANSDUCTION SYSTEM"/>
    <property type="match status" value="1"/>
</dbReference>
<dbReference type="InterPro" id="IPR050469">
    <property type="entry name" value="Diguanylate_Cyclase"/>
</dbReference>
<dbReference type="InterPro" id="IPR043128">
    <property type="entry name" value="Rev_trsase/Diguanyl_cyclase"/>
</dbReference>
<keyword evidence="3" id="KW-1133">Transmembrane helix</keyword>
<evidence type="ECO:0000256" key="1">
    <source>
        <dbReference type="ARBA" id="ARBA00001946"/>
    </source>
</evidence>
<dbReference type="Pfam" id="PF00990">
    <property type="entry name" value="GGDEF"/>
    <property type="match status" value="1"/>
</dbReference>
<comment type="cofactor">
    <cofactor evidence="1">
        <name>Mg(2+)</name>
        <dbReference type="ChEBI" id="CHEBI:18420"/>
    </cofactor>
</comment>
<dbReference type="EC" id="2.7.7.65" evidence="2"/>
<dbReference type="EMBL" id="CP034759">
    <property type="protein sequence ID" value="QBG37002.1"/>
    <property type="molecule type" value="Genomic_DNA"/>
</dbReference>
<accession>A0A4P6PBD5</accession>
<dbReference type="NCBIfam" id="TIGR00254">
    <property type="entry name" value="GGDEF"/>
    <property type="match status" value="1"/>
</dbReference>
<feature type="transmembrane region" description="Helical" evidence="3">
    <location>
        <begin position="427"/>
        <end position="448"/>
    </location>
</feature>
<evidence type="ECO:0000256" key="3">
    <source>
        <dbReference type="SAM" id="Phobius"/>
    </source>
</evidence>
<sequence length="660" mass="75359">MIIKLLIKWFLILISFQLVAQEQYKFTVLELEMDRIANEYSGDTSTILEKMDTLLKNTPTATAAERALFMTYDCALRAGLASTLAESRLNDLRSFSSIHSKNNSVRAATALCEANVASFHENDSNYQQAIFKAFLFVEKAELATLRYWISLNIYSMFSQFHDYQNAEKALKVGLTVAKANQDFNRLATTHQLLAELYYQTKQYPQALTHNELAQQATDKISDKWYQGELYTNKAKTLVKLGRLAEAKTYFNQAEVDTKRINAHRSVQFVLLDKAYLQLLLQEYQQALAVITKVETYSEEYDDVYLKNQVLLLKSYYQLLTGAIPESHTNFTHAVDYLKVNNYQNPLLEAWQQRIEIANLANLAEVGYQANQSYAQLIEATLTRDNKAIQTLLISTYENIRQDDEVIAEQKLSQATSQKDQLSENRQMLLIGVLLLAALLMIILIKFVWTLLAKYKEKKAEINRQLYFDPLTQCFNRRYFNEIISKKIIANSLNKKTSYLVAIDIDHFKSFNDTFGHSAGDKVLKELVKNLQTDSRFNDNVVRLGGEEFLIVLPPNENLRVDVVIERILRLVSQTPVVIEDTPQKITISIGYVPVDKASSKNDLDDLMNLADKALYVAKATGRNRAIGVSDLQCPANYIDKILIANENKLLSLTEITPKEN</sequence>
<dbReference type="FunFam" id="3.30.70.270:FF:000001">
    <property type="entry name" value="Diguanylate cyclase domain protein"/>
    <property type="match status" value="1"/>
</dbReference>
<dbReference type="CDD" id="cd01949">
    <property type="entry name" value="GGDEF"/>
    <property type="match status" value="1"/>
</dbReference>
<name>A0A4P6PBD5_9GAMM</name>
<keyword evidence="6" id="KW-1185">Reference proteome</keyword>
<gene>
    <name evidence="5" type="ORF">EMK97_15370</name>
</gene>
<evidence type="ECO:0000313" key="5">
    <source>
        <dbReference type="EMBL" id="QBG37002.1"/>
    </source>
</evidence>
<dbReference type="OrthoDB" id="9803824at2"/>
<dbReference type="GO" id="GO:0005886">
    <property type="term" value="C:plasma membrane"/>
    <property type="evidence" value="ECO:0007669"/>
    <property type="project" value="TreeGrafter"/>
</dbReference>
<dbReference type="GO" id="GO:1902201">
    <property type="term" value="P:negative regulation of bacterial-type flagellum-dependent cell motility"/>
    <property type="evidence" value="ECO:0007669"/>
    <property type="project" value="TreeGrafter"/>
</dbReference>
<proteinExistence type="predicted"/>
<dbReference type="Gene3D" id="3.30.70.270">
    <property type="match status" value="1"/>
</dbReference>
<dbReference type="AlphaFoldDB" id="A0A4P6PBD5"/>
<dbReference type="SUPFAM" id="SSF48452">
    <property type="entry name" value="TPR-like"/>
    <property type="match status" value="1"/>
</dbReference>
<dbReference type="Proteomes" id="UP000290244">
    <property type="component" value="Chromosome"/>
</dbReference>
<dbReference type="PROSITE" id="PS50887">
    <property type="entry name" value="GGDEF"/>
    <property type="match status" value="1"/>
</dbReference>
<evidence type="ECO:0000313" key="6">
    <source>
        <dbReference type="Proteomes" id="UP000290244"/>
    </source>
</evidence>
<dbReference type="GO" id="GO:0043709">
    <property type="term" value="P:cell adhesion involved in single-species biofilm formation"/>
    <property type="evidence" value="ECO:0007669"/>
    <property type="project" value="TreeGrafter"/>
</dbReference>
<evidence type="ECO:0000259" key="4">
    <source>
        <dbReference type="PROSITE" id="PS50887"/>
    </source>
</evidence>
<dbReference type="Gene3D" id="1.25.40.10">
    <property type="entry name" value="Tetratricopeptide repeat domain"/>
    <property type="match status" value="1"/>
</dbReference>
<keyword evidence="3" id="KW-0472">Membrane</keyword>
<evidence type="ECO:0000256" key="2">
    <source>
        <dbReference type="ARBA" id="ARBA00012528"/>
    </source>
</evidence>
<dbReference type="PANTHER" id="PTHR45138:SF24">
    <property type="entry name" value="DIGUANYLATE CYCLASE DGCC-RELATED"/>
    <property type="match status" value="1"/>
</dbReference>
<dbReference type="InterPro" id="IPR029787">
    <property type="entry name" value="Nucleotide_cyclase"/>
</dbReference>
<dbReference type="SUPFAM" id="SSF55073">
    <property type="entry name" value="Nucleotide cyclase"/>
    <property type="match status" value="1"/>
</dbReference>
<organism evidence="5 6">
    <name type="scientific">Litorilituus sediminis</name>
    <dbReference type="NCBI Taxonomy" id="718192"/>
    <lineage>
        <taxon>Bacteria</taxon>
        <taxon>Pseudomonadati</taxon>
        <taxon>Pseudomonadota</taxon>
        <taxon>Gammaproteobacteria</taxon>
        <taxon>Alteromonadales</taxon>
        <taxon>Colwelliaceae</taxon>
        <taxon>Litorilituus</taxon>
    </lineage>
</organism>